<keyword evidence="2" id="KW-1185">Reference proteome</keyword>
<dbReference type="EMBL" id="CP051677">
    <property type="protein sequence ID" value="QJD78428.1"/>
    <property type="molecule type" value="Genomic_DNA"/>
</dbReference>
<sequence length="118" mass="14026">METVTLAVESYLFEDETHQFRAIPFYELSIDEWVVYQDGKPKYLIDFNRRDKPIIQFLNKQLRGRDGLDSVVNKLGKQFDQHWTTKHNIDGEEIADSWQVEQVTLELFDSIENWGAMR</sequence>
<reference evidence="1 2" key="1">
    <citation type="submission" date="2020-04" db="EMBL/GenBank/DDBJ databases">
        <title>Genome sequencing of novel species.</title>
        <authorList>
            <person name="Heo J."/>
            <person name="Kim S.-J."/>
            <person name="Kim J.-S."/>
            <person name="Hong S.-B."/>
            <person name="Kwon S.-W."/>
        </authorList>
    </citation>
    <scope>NUCLEOTIDE SEQUENCE [LARGE SCALE GENOMIC DNA]</scope>
    <source>
        <strain evidence="1 2">CJU-R4</strain>
    </source>
</reference>
<organism evidence="1 2">
    <name type="scientific">Spirosoma rhododendri</name>
    <dbReference type="NCBI Taxonomy" id="2728024"/>
    <lineage>
        <taxon>Bacteria</taxon>
        <taxon>Pseudomonadati</taxon>
        <taxon>Bacteroidota</taxon>
        <taxon>Cytophagia</taxon>
        <taxon>Cytophagales</taxon>
        <taxon>Cytophagaceae</taxon>
        <taxon>Spirosoma</taxon>
    </lineage>
</organism>
<dbReference type="RefSeq" id="WP_169550402.1">
    <property type="nucleotide sequence ID" value="NZ_CP051677.1"/>
</dbReference>
<gene>
    <name evidence="1" type="ORF">HH216_08330</name>
</gene>
<proteinExistence type="predicted"/>
<dbReference type="Proteomes" id="UP000501128">
    <property type="component" value="Chromosome"/>
</dbReference>
<accession>A0A7L5DPJ3</accession>
<dbReference type="AlphaFoldDB" id="A0A7L5DPJ3"/>
<dbReference type="KEGG" id="srho:HH216_08330"/>
<protein>
    <submittedName>
        <fullName evidence="1">Uncharacterized protein</fullName>
    </submittedName>
</protein>
<name>A0A7L5DPJ3_9BACT</name>
<evidence type="ECO:0000313" key="2">
    <source>
        <dbReference type="Proteomes" id="UP000501128"/>
    </source>
</evidence>
<evidence type="ECO:0000313" key="1">
    <source>
        <dbReference type="EMBL" id="QJD78428.1"/>
    </source>
</evidence>